<dbReference type="InterPro" id="IPR037143">
    <property type="entry name" value="4-PPantetheinyl_Trfase_dom_sf"/>
</dbReference>
<dbReference type="RefSeq" id="WP_248254019.1">
    <property type="nucleotide sequence ID" value="NZ_JAIWJX010000002.1"/>
</dbReference>
<dbReference type="GO" id="GO:0000287">
    <property type="term" value="F:magnesium ion binding"/>
    <property type="evidence" value="ECO:0007669"/>
    <property type="project" value="InterPro"/>
</dbReference>
<sequence>MMQIYAVPIVGFPDRYFPHLLPFVTEERKQRLFTFSRREDCLRGLLAELLIRKIASDTFAVPVKSILFELTDFGKPSLKTPLNKLHYNISHSGNWVVCITDECTVGIDIEKKNAIDLQIARQFFAQEEYDYIEGNWDEQQKQERFFEVWTAKESYIKAIGKGLSIPLNSFSTVRQGNVEGLRVFEHENWYLKTYLLDSEYALTACSQSNKFCESVQIMPIDSLVSYFLNS</sequence>
<comment type="cofactor">
    <cofactor evidence="1">
        <name>Mg(2+)</name>
        <dbReference type="ChEBI" id="CHEBI:18420"/>
    </cofactor>
</comment>
<dbReference type="PANTHER" id="PTHR12215">
    <property type="entry name" value="PHOSPHOPANTETHEINE TRANSFERASE"/>
    <property type="match status" value="1"/>
</dbReference>
<evidence type="ECO:0000256" key="5">
    <source>
        <dbReference type="ARBA" id="ARBA00022842"/>
    </source>
</evidence>
<dbReference type="PANTHER" id="PTHR12215:SF10">
    <property type="entry name" value="L-AMINOADIPATE-SEMIALDEHYDE DEHYDROGENASE-PHOSPHOPANTETHEINYL TRANSFERASE"/>
    <property type="match status" value="1"/>
</dbReference>
<dbReference type="GO" id="GO:0019878">
    <property type="term" value="P:lysine biosynthetic process via aminoadipic acid"/>
    <property type="evidence" value="ECO:0007669"/>
    <property type="project" value="TreeGrafter"/>
</dbReference>
<accession>A0A9X2BGZ5</accession>
<dbReference type="InterPro" id="IPR055066">
    <property type="entry name" value="AASDHPPT_N"/>
</dbReference>
<keyword evidence="10" id="KW-1185">Reference proteome</keyword>
<dbReference type="Pfam" id="PF22624">
    <property type="entry name" value="AASDHPPT_N"/>
    <property type="match status" value="1"/>
</dbReference>
<evidence type="ECO:0000256" key="2">
    <source>
        <dbReference type="ARBA" id="ARBA00010990"/>
    </source>
</evidence>
<dbReference type="NCBIfam" id="TIGR00556">
    <property type="entry name" value="pantethn_trn"/>
    <property type="match status" value="1"/>
</dbReference>
<dbReference type="Pfam" id="PF01648">
    <property type="entry name" value="ACPS"/>
    <property type="match status" value="1"/>
</dbReference>
<keyword evidence="4" id="KW-0479">Metal-binding</keyword>
<dbReference type="Gene3D" id="3.90.470.20">
    <property type="entry name" value="4'-phosphopantetheinyl transferase domain"/>
    <property type="match status" value="2"/>
</dbReference>
<evidence type="ECO:0000259" key="8">
    <source>
        <dbReference type="Pfam" id="PF22624"/>
    </source>
</evidence>
<protein>
    <submittedName>
        <fullName evidence="9">4'-phosphopantetheinyl transferase superfamily protein</fullName>
    </submittedName>
</protein>
<evidence type="ECO:0000256" key="3">
    <source>
        <dbReference type="ARBA" id="ARBA00022679"/>
    </source>
</evidence>
<keyword evidence="3 9" id="KW-0808">Transferase</keyword>
<dbReference type="GO" id="GO:0006633">
    <property type="term" value="P:fatty acid biosynthetic process"/>
    <property type="evidence" value="ECO:0007669"/>
    <property type="project" value="InterPro"/>
</dbReference>
<evidence type="ECO:0000313" key="10">
    <source>
        <dbReference type="Proteomes" id="UP001139011"/>
    </source>
</evidence>
<dbReference type="SUPFAM" id="SSF56214">
    <property type="entry name" value="4'-phosphopantetheinyl transferase"/>
    <property type="match status" value="2"/>
</dbReference>
<feature type="domain" description="4'-phosphopantetheinyl transferase N-terminal" evidence="8">
    <location>
        <begin position="17"/>
        <end position="100"/>
    </location>
</feature>
<dbReference type="InterPro" id="IPR004568">
    <property type="entry name" value="Ppantetheine-prot_Trfase_dom"/>
</dbReference>
<reference evidence="9" key="1">
    <citation type="submission" date="2021-09" db="EMBL/GenBank/DDBJ databases">
        <title>Genome analysis of Fictibacillus sp. KIGAM418 isolated from marine sediment.</title>
        <authorList>
            <person name="Seo M.-J."/>
            <person name="Cho E.-S."/>
            <person name="Hwang C.Y."/>
        </authorList>
    </citation>
    <scope>NUCLEOTIDE SEQUENCE</scope>
    <source>
        <strain evidence="9">KIGAM418</strain>
    </source>
</reference>
<comment type="caution">
    <text evidence="9">The sequence shown here is derived from an EMBL/GenBank/DDBJ whole genome shotgun (WGS) entry which is preliminary data.</text>
</comment>
<dbReference type="InterPro" id="IPR008278">
    <property type="entry name" value="4-PPantetheinyl_Trfase_dom"/>
</dbReference>
<evidence type="ECO:0000256" key="1">
    <source>
        <dbReference type="ARBA" id="ARBA00001946"/>
    </source>
</evidence>
<comment type="similarity">
    <text evidence="2">Belongs to the P-Pant transferase superfamily. Gsp/Sfp/HetI/AcpT family.</text>
</comment>
<gene>
    <name evidence="9" type="ORF">LCY76_19605</name>
</gene>
<dbReference type="GO" id="GO:0005829">
    <property type="term" value="C:cytosol"/>
    <property type="evidence" value="ECO:0007669"/>
    <property type="project" value="TreeGrafter"/>
</dbReference>
<dbReference type="GO" id="GO:0008897">
    <property type="term" value="F:holo-[acyl-carrier-protein] synthase activity"/>
    <property type="evidence" value="ECO:0007669"/>
    <property type="project" value="InterPro"/>
</dbReference>
<proteinExistence type="inferred from homology"/>
<dbReference type="AlphaFoldDB" id="A0A9X2BGZ5"/>
<keyword evidence="6" id="KW-0045">Antibiotic biosynthesis</keyword>
<organism evidence="9 10">
    <name type="scientific">Fictibacillus marinisediminis</name>
    <dbReference type="NCBI Taxonomy" id="2878389"/>
    <lineage>
        <taxon>Bacteria</taxon>
        <taxon>Bacillati</taxon>
        <taxon>Bacillota</taxon>
        <taxon>Bacilli</taxon>
        <taxon>Bacillales</taxon>
        <taxon>Fictibacillaceae</taxon>
        <taxon>Fictibacillus</taxon>
    </lineage>
</organism>
<evidence type="ECO:0000256" key="6">
    <source>
        <dbReference type="ARBA" id="ARBA00023194"/>
    </source>
</evidence>
<dbReference type="InterPro" id="IPR050559">
    <property type="entry name" value="P-Pant_transferase_sf"/>
</dbReference>
<evidence type="ECO:0000259" key="7">
    <source>
        <dbReference type="Pfam" id="PF01648"/>
    </source>
</evidence>
<evidence type="ECO:0000313" key="9">
    <source>
        <dbReference type="EMBL" id="MCK6258777.1"/>
    </source>
</evidence>
<evidence type="ECO:0000256" key="4">
    <source>
        <dbReference type="ARBA" id="ARBA00022723"/>
    </source>
</evidence>
<dbReference type="EMBL" id="JAIWJX010000002">
    <property type="protein sequence ID" value="MCK6258777.1"/>
    <property type="molecule type" value="Genomic_DNA"/>
</dbReference>
<keyword evidence="5" id="KW-0460">Magnesium</keyword>
<dbReference type="Proteomes" id="UP001139011">
    <property type="component" value="Unassembled WGS sequence"/>
</dbReference>
<feature type="domain" description="4'-phosphopantetheinyl transferase" evidence="7">
    <location>
        <begin position="105"/>
        <end position="205"/>
    </location>
</feature>
<name>A0A9X2BGZ5_9BACL</name>
<dbReference type="GO" id="GO:0017000">
    <property type="term" value="P:antibiotic biosynthetic process"/>
    <property type="evidence" value="ECO:0007669"/>
    <property type="project" value="UniProtKB-KW"/>
</dbReference>